<feature type="domain" description="Arginosuccinate synthase C-terminal" evidence="9">
    <location>
        <begin position="60"/>
        <end position="119"/>
    </location>
</feature>
<dbReference type="UniPathway" id="UPA00068">
    <property type="reaction ID" value="UER00113"/>
</dbReference>
<evidence type="ECO:0000259" key="8">
    <source>
        <dbReference type="Pfam" id="PF00764"/>
    </source>
</evidence>
<dbReference type="AlphaFoldDB" id="X1TL69"/>
<dbReference type="Pfam" id="PF20979">
    <property type="entry name" value="Arginosuc_syn_C"/>
    <property type="match status" value="1"/>
</dbReference>
<name>X1TL69_9ZZZZ</name>
<evidence type="ECO:0000256" key="3">
    <source>
        <dbReference type="ARBA" id="ARBA00022571"/>
    </source>
</evidence>
<dbReference type="Gene3D" id="3.90.1260.10">
    <property type="entry name" value="Argininosuccinate synthetase, chain A, domain 2"/>
    <property type="match status" value="1"/>
</dbReference>
<dbReference type="EC" id="6.3.4.5" evidence="2"/>
<dbReference type="InterPro" id="IPR048267">
    <property type="entry name" value="Arginosuc_syn_N"/>
</dbReference>
<dbReference type="GO" id="GO:0000050">
    <property type="term" value="P:urea cycle"/>
    <property type="evidence" value="ECO:0007669"/>
    <property type="project" value="TreeGrafter"/>
</dbReference>
<feature type="domain" description="Arginosuccinate synthase-like N-terminal" evidence="8">
    <location>
        <begin position="1"/>
        <end position="51"/>
    </location>
</feature>
<evidence type="ECO:0000256" key="7">
    <source>
        <dbReference type="ARBA" id="ARBA00022840"/>
    </source>
</evidence>
<reference evidence="10" key="1">
    <citation type="journal article" date="2014" name="Front. Microbiol.">
        <title>High frequency of phylogenetically diverse reductive dehalogenase-homologous genes in deep subseafloor sedimentary metagenomes.</title>
        <authorList>
            <person name="Kawai M."/>
            <person name="Futagami T."/>
            <person name="Toyoda A."/>
            <person name="Takaki Y."/>
            <person name="Nishi S."/>
            <person name="Hori S."/>
            <person name="Arai W."/>
            <person name="Tsubouchi T."/>
            <person name="Morono Y."/>
            <person name="Uchiyama I."/>
            <person name="Ito T."/>
            <person name="Fujiyama A."/>
            <person name="Inagaki F."/>
            <person name="Takami H."/>
        </authorList>
    </citation>
    <scope>NUCLEOTIDE SEQUENCE</scope>
    <source>
        <strain evidence="10">Expedition CK06-06</strain>
    </source>
</reference>
<evidence type="ECO:0000259" key="9">
    <source>
        <dbReference type="Pfam" id="PF20979"/>
    </source>
</evidence>
<dbReference type="InterPro" id="IPR024074">
    <property type="entry name" value="AS_cat/multimer_dom_body"/>
</dbReference>
<evidence type="ECO:0000256" key="6">
    <source>
        <dbReference type="ARBA" id="ARBA00022741"/>
    </source>
</evidence>
<evidence type="ECO:0000256" key="1">
    <source>
        <dbReference type="ARBA" id="ARBA00004967"/>
    </source>
</evidence>
<comment type="pathway">
    <text evidence="1">Amino-acid biosynthesis; L-arginine biosynthesis; L-arginine from L-ornithine and carbamoyl phosphate: step 2/3.</text>
</comment>
<dbReference type="GO" id="GO:0004055">
    <property type="term" value="F:argininosuccinate synthase activity"/>
    <property type="evidence" value="ECO:0007669"/>
    <property type="project" value="UniProtKB-EC"/>
</dbReference>
<dbReference type="PROSITE" id="PS00565">
    <property type="entry name" value="ARGININOSUCCIN_SYN_2"/>
    <property type="match status" value="1"/>
</dbReference>
<dbReference type="GO" id="GO:0005524">
    <property type="term" value="F:ATP binding"/>
    <property type="evidence" value="ECO:0007669"/>
    <property type="project" value="UniProtKB-KW"/>
</dbReference>
<gene>
    <name evidence="10" type="ORF">S12H4_21114</name>
</gene>
<dbReference type="InterPro" id="IPR014729">
    <property type="entry name" value="Rossmann-like_a/b/a_fold"/>
</dbReference>
<dbReference type="Gene3D" id="3.40.50.620">
    <property type="entry name" value="HUPs"/>
    <property type="match status" value="1"/>
</dbReference>
<organism evidence="10">
    <name type="scientific">marine sediment metagenome</name>
    <dbReference type="NCBI Taxonomy" id="412755"/>
    <lineage>
        <taxon>unclassified sequences</taxon>
        <taxon>metagenomes</taxon>
        <taxon>ecological metagenomes</taxon>
    </lineage>
</organism>
<sequence length="143" mass="16598">HGATGKGNDQVRFELTYKAFAPDLTIIAPWREWNIRSREDAIDYAALKNIPITQTKGKIYSRDRNLWHISHEGGELEDPWNEPEEKVFVLTVSPEDAPDKPEYVEIGFERGIPLSLDNNIRICKFGRIFYFPEIPQHFRTSPL</sequence>
<keyword evidence="4" id="KW-0436">Ligase</keyword>
<dbReference type="PANTHER" id="PTHR11587:SF2">
    <property type="entry name" value="ARGININOSUCCINATE SYNTHASE"/>
    <property type="match status" value="1"/>
</dbReference>
<dbReference type="InterPro" id="IPR048268">
    <property type="entry name" value="Arginosuc_syn_C"/>
</dbReference>
<keyword evidence="3" id="KW-0055">Arginine biosynthesis</keyword>
<dbReference type="InterPro" id="IPR018223">
    <property type="entry name" value="Arginosuc_synth_CS"/>
</dbReference>
<dbReference type="InterPro" id="IPR001518">
    <property type="entry name" value="Arginosuc_synth"/>
</dbReference>
<dbReference type="Pfam" id="PF00764">
    <property type="entry name" value="Arginosuc_synth"/>
    <property type="match status" value="1"/>
</dbReference>
<dbReference type="GO" id="GO:0000053">
    <property type="term" value="P:argininosuccinate metabolic process"/>
    <property type="evidence" value="ECO:0007669"/>
    <property type="project" value="TreeGrafter"/>
</dbReference>
<dbReference type="SUPFAM" id="SSF52402">
    <property type="entry name" value="Adenine nucleotide alpha hydrolases-like"/>
    <property type="match status" value="1"/>
</dbReference>
<dbReference type="GO" id="GO:0005737">
    <property type="term" value="C:cytoplasm"/>
    <property type="evidence" value="ECO:0007669"/>
    <property type="project" value="TreeGrafter"/>
</dbReference>
<dbReference type="EMBL" id="BARW01010814">
    <property type="protein sequence ID" value="GAI80799.1"/>
    <property type="molecule type" value="Genomic_DNA"/>
</dbReference>
<dbReference type="PANTHER" id="PTHR11587">
    <property type="entry name" value="ARGININOSUCCINATE SYNTHASE"/>
    <property type="match status" value="1"/>
</dbReference>
<evidence type="ECO:0000313" key="10">
    <source>
        <dbReference type="EMBL" id="GAI80799.1"/>
    </source>
</evidence>
<evidence type="ECO:0000256" key="4">
    <source>
        <dbReference type="ARBA" id="ARBA00022598"/>
    </source>
</evidence>
<accession>X1TL69</accession>
<keyword evidence="6" id="KW-0547">Nucleotide-binding</keyword>
<evidence type="ECO:0000256" key="5">
    <source>
        <dbReference type="ARBA" id="ARBA00022605"/>
    </source>
</evidence>
<evidence type="ECO:0000256" key="2">
    <source>
        <dbReference type="ARBA" id="ARBA00012286"/>
    </source>
</evidence>
<comment type="caution">
    <text evidence="10">The sequence shown here is derived from an EMBL/GenBank/DDBJ whole genome shotgun (WGS) entry which is preliminary data.</text>
</comment>
<feature type="non-terminal residue" evidence="10">
    <location>
        <position position="1"/>
    </location>
</feature>
<keyword evidence="5" id="KW-0028">Amino-acid biosynthesis</keyword>
<dbReference type="SUPFAM" id="SSF69864">
    <property type="entry name" value="Argininosuccinate synthetase, C-terminal domain"/>
    <property type="match status" value="1"/>
</dbReference>
<dbReference type="GO" id="GO:0006526">
    <property type="term" value="P:L-arginine biosynthetic process"/>
    <property type="evidence" value="ECO:0007669"/>
    <property type="project" value="UniProtKB-UniPathway"/>
</dbReference>
<proteinExistence type="predicted"/>
<protein>
    <recommendedName>
        <fullName evidence="2">argininosuccinate synthase</fullName>
        <ecNumber evidence="2">6.3.4.5</ecNumber>
    </recommendedName>
</protein>
<keyword evidence="7" id="KW-0067">ATP-binding</keyword>